<protein>
    <submittedName>
        <fullName evidence="1">Uncharacterized protein</fullName>
    </submittedName>
</protein>
<dbReference type="EMBL" id="CP093350">
    <property type="protein sequence ID" value="WOH12064.1"/>
    <property type="molecule type" value="Genomic_DNA"/>
</dbReference>
<evidence type="ECO:0000313" key="1">
    <source>
        <dbReference type="EMBL" id="WOH12064.1"/>
    </source>
</evidence>
<organism evidence="1 2">
    <name type="scientific">Daucus carota subsp. sativus</name>
    <name type="common">Carrot</name>
    <dbReference type="NCBI Taxonomy" id="79200"/>
    <lineage>
        <taxon>Eukaryota</taxon>
        <taxon>Viridiplantae</taxon>
        <taxon>Streptophyta</taxon>
        <taxon>Embryophyta</taxon>
        <taxon>Tracheophyta</taxon>
        <taxon>Spermatophyta</taxon>
        <taxon>Magnoliopsida</taxon>
        <taxon>eudicotyledons</taxon>
        <taxon>Gunneridae</taxon>
        <taxon>Pentapetalae</taxon>
        <taxon>asterids</taxon>
        <taxon>campanulids</taxon>
        <taxon>Apiales</taxon>
        <taxon>Apiaceae</taxon>
        <taxon>Apioideae</taxon>
        <taxon>Scandiceae</taxon>
        <taxon>Daucinae</taxon>
        <taxon>Daucus</taxon>
        <taxon>Daucus sect. Daucus</taxon>
    </lineage>
</organism>
<evidence type="ECO:0000313" key="2">
    <source>
        <dbReference type="Proteomes" id="UP000077755"/>
    </source>
</evidence>
<sequence>MASRLIPLKFSTQVLRPTILPAKIEISDNSPRTPFSAVSPAHHHLLEIPRAPIHKTLETIFEEESQEENLELSTSSASLSGYSSSCNCDASSRRLLRFIALLMMQKHSQSSTQECKCC</sequence>
<keyword evidence="2" id="KW-1185">Reference proteome</keyword>
<accession>A0A175YNK1</accession>
<proteinExistence type="predicted"/>
<name>A0A175YNK1_DAUCS</name>
<dbReference type="Proteomes" id="UP000077755">
    <property type="component" value="Chromosome 8"/>
</dbReference>
<dbReference type="AlphaFoldDB" id="A0A175YNK1"/>
<gene>
    <name evidence="1" type="ORF">DCAR_0831563</name>
</gene>
<dbReference type="Gramene" id="KZM84688">
    <property type="protein sequence ID" value="KZM84688"/>
    <property type="gene ID" value="DCAR_027890"/>
</dbReference>
<reference evidence="1" key="2">
    <citation type="submission" date="2022-03" db="EMBL/GenBank/DDBJ databases">
        <title>Draft title - Genomic analysis of global carrot germplasm unveils the trajectory of domestication and the origin of high carotenoid orange carrot.</title>
        <authorList>
            <person name="Iorizzo M."/>
            <person name="Ellison S."/>
            <person name="Senalik D."/>
            <person name="Macko-Podgorni A."/>
            <person name="Grzebelus D."/>
            <person name="Bostan H."/>
            <person name="Rolling W."/>
            <person name="Curaba J."/>
            <person name="Simon P."/>
        </authorList>
    </citation>
    <scope>NUCLEOTIDE SEQUENCE</scope>
    <source>
        <tissue evidence="1">Leaf</tissue>
    </source>
</reference>
<reference evidence="1" key="1">
    <citation type="journal article" date="2016" name="Nat. Genet.">
        <title>A high-quality carrot genome assembly provides new insights into carotenoid accumulation and asterid genome evolution.</title>
        <authorList>
            <person name="Iorizzo M."/>
            <person name="Ellison S."/>
            <person name="Senalik D."/>
            <person name="Zeng P."/>
            <person name="Satapoomin P."/>
            <person name="Huang J."/>
            <person name="Bowman M."/>
            <person name="Iovene M."/>
            <person name="Sanseverino W."/>
            <person name="Cavagnaro P."/>
            <person name="Yildiz M."/>
            <person name="Macko-Podgorni A."/>
            <person name="Moranska E."/>
            <person name="Grzebelus E."/>
            <person name="Grzebelus D."/>
            <person name="Ashrafi H."/>
            <person name="Zheng Z."/>
            <person name="Cheng S."/>
            <person name="Spooner D."/>
            <person name="Van Deynze A."/>
            <person name="Simon P."/>
        </authorList>
    </citation>
    <scope>NUCLEOTIDE SEQUENCE</scope>
    <source>
        <tissue evidence="1">Leaf</tissue>
    </source>
</reference>